<reference evidence="2 3" key="1">
    <citation type="submission" date="2023-05" db="EMBL/GenBank/DDBJ databases">
        <title>Lysobacter sp. strain LF1 Genome sequencing and assembly.</title>
        <authorList>
            <person name="Jung Y."/>
        </authorList>
    </citation>
    <scope>NUCLEOTIDE SEQUENCE [LARGE SCALE GENOMIC DNA]</scope>
    <source>
        <strain evidence="2 3">LF1</strain>
    </source>
</reference>
<comment type="caution">
    <text evidence="2">The sequence shown here is derived from an EMBL/GenBank/DDBJ whole genome shotgun (WGS) entry which is preliminary data.</text>
</comment>
<name>A0ABT6XIE7_9GAMM</name>
<evidence type="ECO:0000256" key="1">
    <source>
        <dbReference type="SAM" id="Phobius"/>
    </source>
</evidence>
<dbReference type="Proteomes" id="UP001321580">
    <property type="component" value="Unassembled WGS sequence"/>
</dbReference>
<dbReference type="NCBIfam" id="TIGR03940">
    <property type="entry name" value="PGA_PgaD"/>
    <property type="match status" value="1"/>
</dbReference>
<evidence type="ECO:0000313" key="2">
    <source>
        <dbReference type="EMBL" id="MDI9239925.1"/>
    </source>
</evidence>
<protein>
    <submittedName>
        <fullName evidence="2">Poly-beta-1,6-N-acetyl-D-glucosamine biosynthesis protein PgaD</fullName>
    </submittedName>
</protein>
<keyword evidence="3" id="KW-1185">Reference proteome</keyword>
<keyword evidence="1" id="KW-0472">Membrane</keyword>
<dbReference type="InterPro" id="IPR023829">
    <property type="entry name" value="PGA_PgaD"/>
</dbReference>
<accession>A0ABT6XIE7</accession>
<gene>
    <name evidence="2" type="primary">pgaD</name>
    <name evidence="2" type="ORF">QLQ15_13515</name>
</gene>
<proteinExistence type="predicted"/>
<dbReference type="EMBL" id="JASGBI010000001">
    <property type="protein sequence ID" value="MDI9239925.1"/>
    <property type="molecule type" value="Genomic_DNA"/>
</dbReference>
<feature type="transmembrane region" description="Helical" evidence="1">
    <location>
        <begin position="21"/>
        <end position="47"/>
    </location>
</feature>
<sequence>MRWPPLIEQADLPLWARIRDTALTVLVWGLLAWLLKDGLLVLFYALLDTVGIGHPPPPWTRGRLLRILVPFMTLVAFLMAWLVAFSIARWKLLTDTRDSSTQPGPLPLEEQEQAFGVPPASRIQLQQSRIVTVSVGTDMRELRVQERTPRDA</sequence>
<organism evidence="2 3">
    <name type="scientific">Lysobacter stagni</name>
    <dbReference type="NCBI Taxonomy" id="3045172"/>
    <lineage>
        <taxon>Bacteria</taxon>
        <taxon>Pseudomonadati</taxon>
        <taxon>Pseudomonadota</taxon>
        <taxon>Gammaproteobacteria</taxon>
        <taxon>Lysobacterales</taxon>
        <taxon>Lysobacteraceae</taxon>
        <taxon>Lysobacter</taxon>
    </lineage>
</organism>
<keyword evidence="1" id="KW-0812">Transmembrane</keyword>
<feature type="transmembrane region" description="Helical" evidence="1">
    <location>
        <begin position="67"/>
        <end position="88"/>
    </location>
</feature>
<keyword evidence="1" id="KW-1133">Transmembrane helix</keyword>
<dbReference type="RefSeq" id="WP_283213288.1">
    <property type="nucleotide sequence ID" value="NZ_JASGBI010000001.1"/>
</dbReference>
<evidence type="ECO:0000313" key="3">
    <source>
        <dbReference type="Proteomes" id="UP001321580"/>
    </source>
</evidence>